<evidence type="ECO:0000313" key="3">
    <source>
        <dbReference type="Proteomes" id="UP001585053"/>
    </source>
</evidence>
<comment type="caution">
    <text evidence="2">The sequence shown here is derived from an EMBL/GenBank/DDBJ whole genome shotgun (WGS) entry which is preliminary data.</text>
</comment>
<dbReference type="RefSeq" id="WP_376737737.1">
    <property type="nucleotide sequence ID" value="NZ_JAYMRS010000010.1"/>
</dbReference>
<reference evidence="2 3" key="1">
    <citation type="submission" date="2024-01" db="EMBL/GenBank/DDBJ databases">
        <title>Genome mining of biosynthetic gene clusters to explore secondary metabolites of Streptomyces sp.</title>
        <authorList>
            <person name="Baig A."/>
            <person name="Ajitkumar Shintre N."/>
            <person name="Kumar H."/>
            <person name="Anbarasu A."/>
            <person name="Ramaiah S."/>
        </authorList>
    </citation>
    <scope>NUCLEOTIDE SEQUENCE [LARGE SCALE GENOMIC DNA]</scope>
    <source>
        <strain evidence="2 3">A01</strain>
    </source>
</reference>
<evidence type="ECO:0000256" key="1">
    <source>
        <dbReference type="SAM" id="MobiDB-lite"/>
    </source>
</evidence>
<dbReference type="Proteomes" id="UP001585053">
    <property type="component" value="Unassembled WGS sequence"/>
</dbReference>
<feature type="compositionally biased region" description="Polar residues" evidence="1">
    <location>
        <begin position="12"/>
        <end position="25"/>
    </location>
</feature>
<organism evidence="2 3">
    <name type="scientific">Nocardiopsis alba</name>
    <dbReference type="NCBI Taxonomy" id="53437"/>
    <lineage>
        <taxon>Bacteria</taxon>
        <taxon>Bacillati</taxon>
        <taxon>Actinomycetota</taxon>
        <taxon>Actinomycetes</taxon>
        <taxon>Streptosporangiales</taxon>
        <taxon>Nocardiopsidaceae</taxon>
        <taxon>Nocardiopsis</taxon>
    </lineage>
</organism>
<dbReference type="Gene3D" id="1.10.132.100">
    <property type="match status" value="1"/>
</dbReference>
<dbReference type="EMBL" id="JAYMRS010000010">
    <property type="protein sequence ID" value="MFB8770376.1"/>
    <property type="molecule type" value="Genomic_DNA"/>
</dbReference>
<evidence type="ECO:0000313" key="2">
    <source>
        <dbReference type="EMBL" id="MFB8770376.1"/>
    </source>
</evidence>
<proteinExistence type="predicted"/>
<accession>A0ABV5E0L7</accession>
<dbReference type="NCBIfam" id="TIGR02547">
    <property type="entry name" value="casA_cse1"/>
    <property type="match status" value="1"/>
</dbReference>
<gene>
    <name evidence="2" type="primary">casA</name>
    <name evidence="2" type="synonym">cse1</name>
    <name evidence="2" type="ORF">VSQ78_21980</name>
</gene>
<protein>
    <submittedName>
        <fullName evidence="2">Type I-E CRISPR-associated protein Cse1/CasA</fullName>
    </submittedName>
</protein>
<keyword evidence="3" id="KW-1185">Reference proteome</keyword>
<dbReference type="CDD" id="cd09729">
    <property type="entry name" value="Cse1_I-E"/>
    <property type="match status" value="1"/>
</dbReference>
<sequence length="587" mass="65029">MAWRSPVPSETLAPTDTDTETSPATSIGFDLTRRPWIPVLRDDGVEVELSLTEVFEQAERVRRLVGDVPTQDFALLRLLLAILHDVLDGPREIEDWAELWDDGLPLDEVRSYLDTHAERFDLLHPSTPFLQVADLRTKKGEYSALDRMVADVPNGARFFTMRAHGAERLGYAEAARWVVHAHAYDPSGIKSGAEGDPRVKGGKGYPQGVGWAGNLGGVYVEGADLRETLLLNLIAFDTPQLKVDPELDRPAWAHPPLFAAPLGKVEAASRPHGPRDLYTWQSRRLRLHHDEEGVYGVLLAYGDPLSPRNMQLREPMSSWRRSPAQEKKLREGTIYLPREHDPARAAWRGLGALVTGKMRGAEQRQEAAEQVRPRVLEWNARLANYGYVPTGGVVRARLVGAVYGTQQSVIDEIVDDAVAMPVLLLRDESRELAVTAVDAVNDAEDAVTALGDLATGLAQAAGADGEGPRATARDRGFGALDHPFRSWLRGLAVGEEALDDPLYPTHRRREWQRELREIVVRLGEELIESASDASWEGRVIETKGGAFWLNASSVDLRFRRALNKCLPLAVSDTTPETDSDDSTEEEQ</sequence>
<feature type="region of interest" description="Disordered" evidence="1">
    <location>
        <begin position="1"/>
        <end position="27"/>
    </location>
</feature>
<name>A0ABV5E0L7_9ACTN</name>
<dbReference type="InterPro" id="IPR013381">
    <property type="entry name" value="CRISPR-assoc_prot_Cse1"/>
</dbReference>
<dbReference type="Pfam" id="PF09481">
    <property type="entry name" value="CRISPR_Cse1"/>
    <property type="match status" value="1"/>
</dbReference>